<feature type="transmembrane region" description="Helical" evidence="1">
    <location>
        <begin position="12"/>
        <end position="34"/>
    </location>
</feature>
<accession>A0A816C9G9</accession>
<keyword evidence="1" id="KW-0472">Membrane</keyword>
<dbReference type="Proteomes" id="UP000663828">
    <property type="component" value="Unassembled WGS sequence"/>
</dbReference>
<keyword evidence="1" id="KW-0812">Transmembrane</keyword>
<dbReference type="InterPro" id="IPR018614">
    <property type="entry name" value="KRTCAP2"/>
</dbReference>
<protein>
    <submittedName>
        <fullName evidence="2">Uncharacterized protein</fullName>
    </submittedName>
</protein>
<name>A0A816C9G9_ADIRI</name>
<evidence type="ECO:0000313" key="3">
    <source>
        <dbReference type="Proteomes" id="UP000663828"/>
    </source>
</evidence>
<gene>
    <name evidence="2" type="ORF">XAT740_LOCUS50101</name>
</gene>
<reference evidence="2" key="1">
    <citation type="submission" date="2021-02" db="EMBL/GenBank/DDBJ databases">
        <authorList>
            <person name="Nowell W R."/>
        </authorList>
    </citation>
    <scope>NUCLEOTIDE SEQUENCE</scope>
</reference>
<proteinExistence type="predicted"/>
<comment type="caution">
    <text evidence="2">The sequence shown here is derived from an EMBL/GenBank/DDBJ whole genome shotgun (WGS) entry which is preliminary data.</text>
</comment>
<feature type="non-terminal residue" evidence="2">
    <location>
        <position position="1"/>
    </location>
</feature>
<dbReference type="AlphaFoldDB" id="A0A816C9G9"/>
<dbReference type="EMBL" id="CAJNOR010007590">
    <property type="protein sequence ID" value="CAF1619958.1"/>
    <property type="molecule type" value="Genomic_DNA"/>
</dbReference>
<sequence length="55" mass="6277">LIASMQLFRAQLASSQALTIVGGFFWFISFHFTINGYKQFRNEYVRAKLSSANLS</sequence>
<evidence type="ECO:0000256" key="1">
    <source>
        <dbReference type="SAM" id="Phobius"/>
    </source>
</evidence>
<keyword evidence="3" id="KW-1185">Reference proteome</keyword>
<evidence type="ECO:0000313" key="2">
    <source>
        <dbReference type="EMBL" id="CAF1619958.1"/>
    </source>
</evidence>
<keyword evidence="1" id="KW-1133">Transmembrane helix</keyword>
<organism evidence="2 3">
    <name type="scientific">Adineta ricciae</name>
    <name type="common">Rotifer</name>
    <dbReference type="NCBI Taxonomy" id="249248"/>
    <lineage>
        <taxon>Eukaryota</taxon>
        <taxon>Metazoa</taxon>
        <taxon>Spiralia</taxon>
        <taxon>Gnathifera</taxon>
        <taxon>Rotifera</taxon>
        <taxon>Eurotatoria</taxon>
        <taxon>Bdelloidea</taxon>
        <taxon>Adinetida</taxon>
        <taxon>Adinetidae</taxon>
        <taxon>Adineta</taxon>
    </lineage>
</organism>
<dbReference type="Pfam" id="PF09775">
    <property type="entry name" value="Keratin_assoc"/>
    <property type="match status" value="1"/>
</dbReference>